<gene>
    <name evidence="1" type="ORF">FPZ44_06120</name>
</gene>
<evidence type="ECO:0000313" key="2">
    <source>
        <dbReference type="Proteomes" id="UP000318102"/>
    </source>
</evidence>
<dbReference type="SUPFAM" id="SSF52540">
    <property type="entry name" value="P-loop containing nucleoside triphosphate hydrolases"/>
    <property type="match status" value="1"/>
</dbReference>
<protein>
    <submittedName>
        <fullName evidence="1">Chloramphenicol acetyltransferase</fullName>
    </submittedName>
</protein>
<dbReference type="Proteomes" id="UP000318102">
    <property type="component" value="Unassembled WGS sequence"/>
</dbReference>
<dbReference type="AlphaFoldDB" id="A0A559IYF4"/>
<comment type="caution">
    <text evidence="1">The sequence shown here is derived from an EMBL/GenBank/DDBJ whole genome shotgun (WGS) entry which is preliminary data.</text>
</comment>
<sequence>MTIICIEGASSVGKSTTCKTFAARYNAYVVPETAFLFDKPQLEGKDLMLWLMERQVDRWKLAKEKSKEFEYVILDGDIFKIWYDWVYGFESMTLEETASYFREKLLNQEISFPDAYIVLWIEEEELRMRKHSDYTKTRRNFDKHLRLIEPQLKYFTYMSSIMPHSVGIYKANDVEDNVQHIAKQSEMVYGARKDEISIFEKMIDFYRNNTP</sequence>
<accession>A0A559IYF4</accession>
<dbReference type="EMBL" id="VNJK01000001">
    <property type="protein sequence ID" value="TVX92659.1"/>
    <property type="molecule type" value="Genomic_DNA"/>
</dbReference>
<keyword evidence="2" id="KW-1185">Reference proteome</keyword>
<proteinExistence type="predicted"/>
<organism evidence="1 2">
    <name type="scientific">Paenibacillus agilis</name>
    <dbReference type="NCBI Taxonomy" id="3020863"/>
    <lineage>
        <taxon>Bacteria</taxon>
        <taxon>Bacillati</taxon>
        <taxon>Bacillota</taxon>
        <taxon>Bacilli</taxon>
        <taxon>Bacillales</taxon>
        <taxon>Paenibacillaceae</taxon>
        <taxon>Paenibacillus</taxon>
    </lineage>
</organism>
<dbReference type="OrthoDB" id="8281890at2"/>
<dbReference type="Gene3D" id="3.40.50.300">
    <property type="entry name" value="P-loop containing nucleotide triphosphate hydrolases"/>
    <property type="match status" value="1"/>
</dbReference>
<dbReference type="InterPro" id="IPR027417">
    <property type="entry name" value="P-loop_NTPase"/>
</dbReference>
<name>A0A559IYF4_9BACL</name>
<reference evidence="1 2" key="1">
    <citation type="submission" date="2019-07" db="EMBL/GenBank/DDBJ databases">
        <authorList>
            <person name="Kim J."/>
        </authorList>
    </citation>
    <scope>NUCLEOTIDE SEQUENCE [LARGE SCALE GENOMIC DNA]</scope>
    <source>
        <strain evidence="1 2">N4</strain>
    </source>
</reference>
<dbReference type="RefSeq" id="WP_144988333.1">
    <property type="nucleotide sequence ID" value="NZ_VNJK01000001.1"/>
</dbReference>
<evidence type="ECO:0000313" key="1">
    <source>
        <dbReference type="EMBL" id="TVX92659.1"/>
    </source>
</evidence>